<keyword evidence="1" id="KW-0812">Transmembrane</keyword>
<sequence length="62" mass="6712">MKFLTALALLFIALKLTDVIAWSWWLVLLPLYGGAAIVLGLIVLAVLGGATHGIAKRLLRKK</sequence>
<dbReference type="EMBL" id="FR687252">
    <property type="protein sequence ID" value="CBW54786.1"/>
    <property type="molecule type" value="Genomic_DNA"/>
</dbReference>
<reference evidence="3" key="1">
    <citation type="journal article" date="2011" name="Appl. Environ. Microbiol.">
        <title>Bacteriophages LIMElight and LIMEzero of Pantoea agglomerans, belonging to the "phiKMV-like viruses".</title>
        <authorList>
            <person name="Adriaenssens E.M."/>
            <person name="Ceyssens P.J."/>
            <person name="Dunon V."/>
            <person name="Ackermann H.W."/>
            <person name="Van Vaerenbergh J."/>
            <person name="Maes M."/>
            <person name="De Proft M."/>
            <person name="Lavigne R."/>
        </authorList>
    </citation>
    <scope>NUCLEOTIDE SEQUENCE [LARGE SCALE GENOMIC DNA]</scope>
</reference>
<evidence type="ECO:0000313" key="3">
    <source>
        <dbReference type="Proteomes" id="UP000006684"/>
    </source>
</evidence>
<keyword evidence="1" id="KW-1133">Transmembrane helix</keyword>
<keyword evidence="1" id="KW-0472">Membrane</keyword>
<feature type="transmembrane region" description="Helical" evidence="1">
    <location>
        <begin position="31"/>
        <end position="55"/>
    </location>
</feature>
<keyword evidence="3" id="KW-1185">Reference proteome</keyword>
<name>E1Y3T4_9CAUD</name>
<evidence type="ECO:0000256" key="1">
    <source>
        <dbReference type="SAM" id="Phobius"/>
    </source>
</evidence>
<proteinExistence type="predicted"/>
<dbReference type="KEGG" id="vg:14006751"/>
<organism evidence="2 3">
    <name type="scientific">Pantoea phage LIMElight</name>
    <dbReference type="NCBI Taxonomy" id="881915"/>
    <lineage>
        <taxon>Viruses</taxon>
        <taxon>Duplodnaviria</taxon>
        <taxon>Heunggongvirae</taxon>
        <taxon>Uroviricota</taxon>
        <taxon>Caudoviricetes</taxon>
        <taxon>Autographivirales</taxon>
        <taxon>Autoscriptoviridae</taxon>
        <taxon>Slopekvirinae</taxon>
        <taxon>Limelightvirus</taxon>
        <taxon>Limelightvirus limelight</taxon>
    </lineage>
</organism>
<dbReference type="Proteomes" id="UP000006684">
    <property type="component" value="Segment"/>
</dbReference>
<evidence type="ECO:0000313" key="2">
    <source>
        <dbReference type="EMBL" id="CBW54786.1"/>
    </source>
</evidence>
<dbReference type="GeneID" id="14006751"/>
<accession>E1Y3T4</accession>
<dbReference type="RefSeq" id="YP_007002881.1">
    <property type="nucleotide sequence ID" value="NC_019454.1"/>
</dbReference>
<protein>
    <submittedName>
        <fullName evidence="2">Uncharacterized protein</fullName>
    </submittedName>
</protein>